<name>K1KU30_9BACL</name>
<accession>K1KU30</accession>
<gene>
    <name evidence="1" type="ORF">B857_00940</name>
</gene>
<comment type="caution">
    <text evidence="1">The sequence shown here is derived from an EMBL/GenBank/DDBJ whole genome shotgun (WGS) entry which is preliminary data.</text>
</comment>
<evidence type="ECO:0000313" key="2">
    <source>
        <dbReference type="Proteomes" id="UP000004738"/>
    </source>
</evidence>
<keyword evidence="2" id="KW-1185">Reference proteome</keyword>
<organism evidence="1 2">
    <name type="scientific">Solibacillus isronensis B3W22</name>
    <dbReference type="NCBI Taxonomy" id="1224748"/>
    <lineage>
        <taxon>Bacteria</taxon>
        <taxon>Bacillati</taxon>
        <taxon>Bacillota</taxon>
        <taxon>Bacilli</taxon>
        <taxon>Bacillales</taxon>
        <taxon>Caryophanaceae</taxon>
        <taxon>Solibacillus</taxon>
    </lineage>
</organism>
<proteinExistence type="predicted"/>
<dbReference type="RefSeq" id="WP_008404396.1">
    <property type="nucleotide sequence ID" value="NZ_AMCK01000003.1"/>
</dbReference>
<dbReference type="Proteomes" id="UP000004738">
    <property type="component" value="Unassembled WGS sequence"/>
</dbReference>
<protein>
    <submittedName>
        <fullName evidence="1">Uncharacterized protein</fullName>
    </submittedName>
</protein>
<evidence type="ECO:0000313" key="1">
    <source>
        <dbReference type="EMBL" id="EKB46046.1"/>
    </source>
</evidence>
<dbReference type="EMBL" id="AMCK01000003">
    <property type="protein sequence ID" value="EKB46046.1"/>
    <property type="molecule type" value="Genomic_DNA"/>
</dbReference>
<reference evidence="1 2" key="1">
    <citation type="journal article" date="2012" name="J. Bacteriol.">
        <title>Draft Genome Sequence of Bacillus isronensis Strain B3W22, Isolated from the Upper Atmosphere.</title>
        <authorList>
            <person name="Shivaji S."/>
            <person name="Ara S."/>
            <person name="Singh S.K."/>
            <person name="Bandi S."/>
            <person name="Singh A."/>
            <person name="Pinnaka A.K."/>
        </authorList>
    </citation>
    <scope>NUCLEOTIDE SEQUENCE [LARGE SCALE GENOMIC DNA]</scope>
    <source>
        <strain evidence="1 2">B3W22</strain>
    </source>
</reference>
<dbReference type="PATRIC" id="fig|1224748.3.peg.935"/>
<dbReference type="AlphaFoldDB" id="K1KU30"/>
<sequence>MFVNVIQMQYFEIFDEYWKDVTKYKEEKAAYKKMKELRNAAWSDGELGTKFRVVKRISQYKVNVQEL</sequence>